<dbReference type="EMBL" id="CAMXCT010000023">
    <property type="protein sequence ID" value="CAI3972618.1"/>
    <property type="molecule type" value="Genomic_DNA"/>
</dbReference>
<gene>
    <name evidence="4" type="ORF">C1SCF055_LOCUS1187</name>
</gene>
<name>A0A9P1FE10_9DINO</name>
<dbReference type="Gene3D" id="3.40.50.2000">
    <property type="entry name" value="Glycogen Phosphorylase B"/>
    <property type="match status" value="1"/>
</dbReference>
<dbReference type="PANTHER" id="PTHR12526">
    <property type="entry name" value="GLYCOSYLTRANSFERASE"/>
    <property type="match status" value="1"/>
</dbReference>
<evidence type="ECO:0000313" key="6">
    <source>
        <dbReference type="Proteomes" id="UP001152797"/>
    </source>
</evidence>
<evidence type="ECO:0000259" key="3">
    <source>
        <dbReference type="Pfam" id="PF00534"/>
    </source>
</evidence>
<dbReference type="SUPFAM" id="SSF53756">
    <property type="entry name" value="UDP-Glycosyltransferase/glycogen phosphorylase"/>
    <property type="match status" value="1"/>
</dbReference>
<organism evidence="4">
    <name type="scientific">Cladocopium goreaui</name>
    <dbReference type="NCBI Taxonomy" id="2562237"/>
    <lineage>
        <taxon>Eukaryota</taxon>
        <taxon>Sar</taxon>
        <taxon>Alveolata</taxon>
        <taxon>Dinophyceae</taxon>
        <taxon>Suessiales</taxon>
        <taxon>Symbiodiniaceae</taxon>
        <taxon>Cladocopium</taxon>
    </lineage>
</organism>
<feature type="domain" description="Glycosyl transferase family 1" evidence="3">
    <location>
        <begin position="402"/>
        <end position="459"/>
    </location>
</feature>
<proteinExistence type="predicted"/>
<reference evidence="5 6" key="2">
    <citation type="submission" date="2024-05" db="EMBL/GenBank/DDBJ databases">
        <authorList>
            <person name="Chen Y."/>
            <person name="Shah S."/>
            <person name="Dougan E. K."/>
            <person name="Thang M."/>
            <person name="Chan C."/>
        </authorList>
    </citation>
    <scope>NUCLEOTIDE SEQUENCE [LARGE SCALE GENOMIC DNA]</scope>
</reference>
<comment type="caution">
    <text evidence="4">The sequence shown here is derived from an EMBL/GenBank/DDBJ whole genome shotgun (WGS) entry which is preliminary data.</text>
</comment>
<accession>A0A9P1FE10</accession>
<evidence type="ECO:0000313" key="5">
    <source>
        <dbReference type="EMBL" id="CAL4759930.1"/>
    </source>
</evidence>
<evidence type="ECO:0000313" key="4">
    <source>
        <dbReference type="EMBL" id="CAI3972618.1"/>
    </source>
</evidence>
<evidence type="ECO:0000256" key="2">
    <source>
        <dbReference type="ARBA" id="ARBA00022679"/>
    </source>
</evidence>
<dbReference type="OrthoDB" id="442337at2759"/>
<sequence>MSPSGQCQDLCPRKHSWPKGRAVQKVRWRLHWKPRWRVFRMMDAFPGQNFQSQASIPGGLEAGAAVQLHKARCEVASEAPGGFVLGPGGPNAQLRSGTVYFREASPEELVKAKMSLPGSWLCCPLPHLEKVCNGAEKRLRLVVITSQDEFDETCYTDPGVDVSTSGNGRKLATHAMLRSLLEESFKGSIVVSCILILDFQALATGESLLRCRAPLPVEGPQIMQVHIQHFGVVEVCRGDFEQLLVAGSDLEAELAISTSVRRDMLTLLHTIKAQSFAAMSHDYNIPYGPWGVREGKSYHQNHLDLLERTLLLCTSRHLAEYLTRWSGGKVSTRLCYCADYGYFDRYLGDADSEGRFVTFISPCPAKGLCIFLRVARSLPALRFLAVTTLWTKSIHEKALQELPNVVICPGRNAVAEIYKKTAVLLVPSIWSEAFGLVAVEAQLRGIPVVSSDHYGLKEANMCEELRVPVQLVQDMRIRTLHRGHSIDELEQTLPHMREELKGTEEEIRLNVAKTHLYVATPQEAAGFTERVQRLMMDKTWRKEKGAEARQRAEGFVQSRQGCFKDFLDEMKVAMAI</sequence>
<dbReference type="Pfam" id="PF00534">
    <property type="entry name" value="Glycos_transf_1"/>
    <property type="match status" value="1"/>
</dbReference>
<keyword evidence="6" id="KW-1185">Reference proteome</keyword>
<protein>
    <recommendedName>
        <fullName evidence="3">Glycosyl transferase family 1 domain-containing protein</fullName>
    </recommendedName>
</protein>
<keyword evidence="1" id="KW-0328">Glycosyltransferase</keyword>
<keyword evidence="2" id="KW-0808">Transferase</keyword>
<reference evidence="4" key="1">
    <citation type="submission" date="2022-10" db="EMBL/GenBank/DDBJ databases">
        <authorList>
            <person name="Chen Y."/>
            <person name="Dougan E. K."/>
            <person name="Chan C."/>
            <person name="Rhodes N."/>
            <person name="Thang M."/>
        </authorList>
    </citation>
    <scope>NUCLEOTIDE SEQUENCE</scope>
</reference>
<dbReference type="GO" id="GO:0016757">
    <property type="term" value="F:glycosyltransferase activity"/>
    <property type="evidence" value="ECO:0007669"/>
    <property type="project" value="UniProtKB-KW"/>
</dbReference>
<dbReference type="EMBL" id="CAMXCT020000023">
    <property type="protein sequence ID" value="CAL1125993.1"/>
    <property type="molecule type" value="Genomic_DNA"/>
</dbReference>
<dbReference type="Proteomes" id="UP001152797">
    <property type="component" value="Unassembled WGS sequence"/>
</dbReference>
<evidence type="ECO:0000256" key="1">
    <source>
        <dbReference type="ARBA" id="ARBA00022676"/>
    </source>
</evidence>
<dbReference type="AlphaFoldDB" id="A0A9P1FE10"/>
<dbReference type="InterPro" id="IPR001296">
    <property type="entry name" value="Glyco_trans_1"/>
</dbReference>
<dbReference type="EMBL" id="CAMXCT030000023">
    <property type="protein sequence ID" value="CAL4759930.1"/>
    <property type="molecule type" value="Genomic_DNA"/>
</dbReference>
<dbReference type="PANTHER" id="PTHR12526:SF510">
    <property type="entry name" value="D-INOSITOL 3-PHOSPHATE GLYCOSYLTRANSFERASE"/>
    <property type="match status" value="1"/>
</dbReference>